<dbReference type="EMBL" id="BAABIS010000001">
    <property type="protein sequence ID" value="GAA4838615.1"/>
    <property type="molecule type" value="Genomic_DNA"/>
</dbReference>
<protein>
    <submittedName>
        <fullName evidence="1">DUF6271 family protein</fullName>
    </submittedName>
</protein>
<keyword evidence="2" id="KW-1185">Reference proteome</keyword>
<sequence length="439" mass="47874">MKRICLALPTNRPCAATIAAVHGEAVWAAARFAVEVHVVVLDSCSTADFSEHAAAVKLLRVSPGVVVHHIDEGRQGEFLRTVIERSAAPDPERLFDLMLPEGVSYGACTNRVFLVASALGCSSVHRRDSDSHYQSVGGETIYPIGQELASLGLRAADAVSGVTVSTLDPVQADQPVSLVAGSFIGELSVDVSEIRRLDPEVYQDLIGLLANSVDTGERPGWGRIVNRWLADKCFVGGGSAPFTSDRSTLGTVDIYSAEMCNVALSRELYERVPLPPAEETIGSDYFLIHLAHDTRLPGVVHNRHIVNYYTPERRTRKGFLAYQTRFVKLLLSTPYLSHAHARFAQSRSTVLDERSRIRADAVAAIVRESLRLSPRTDEKRLAQIIGSYRRLGGQYADLAGHITALAPQLIDEVRTDIVNFALLVEAWSELVEAATGVDP</sequence>
<organism evidence="1 2">
    <name type="scientific">Kitasatospora terrestris</name>
    <dbReference type="NCBI Taxonomy" id="258051"/>
    <lineage>
        <taxon>Bacteria</taxon>
        <taxon>Bacillati</taxon>
        <taxon>Actinomycetota</taxon>
        <taxon>Actinomycetes</taxon>
        <taxon>Kitasatosporales</taxon>
        <taxon>Streptomycetaceae</taxon>
        <taxon>Kitasatospora</taxon>
    </lineage>
</organism>
<dbReference type="RefSeq" id="WP_345695732.1">
    <property type="nucleotide sequence ID" value="NZ_BAABIS010000001.1"/>
</dbReference>
<evidence type="ECO:0000313" key="2">
    <source>
        <dbReference type="Proteomes" id="UP001501752"/>
    </source>
</evidence>
<dbReference type="Pfam" id="PF19787">
    <property type="entry name" value="DUF6271"/>
    <property type="match status" value="1"/>
</dbReference>
<gene>
    <name evidence="1" type="ORF">GCM10023235_12340</name>
</gene>
<evidence type="ECO:0000313" key="1">
    <source>
        <dbReference type="EMBL" id="GAA4838615.1"/>
    </source>
</evidence>
<accession>A0ABP9DFK1</accession>
<proteinExistence type="predicted"/>
<dbReference type="InterPro" id="IPR046238">
    <property type="entry name" value="DUF6271"/>
</dbReference>
<comment type="caution">
    <text evidence="1">The sequence shown here is derived from an EMBL/GenBank/DDBJ whole genome shotgun (WGS) entry which is preliminary data.</text>
</comment>
<dbReference type="Proteomes" id="UP001501752">
    <property type="component" value="Unassembled WGS sequence"/>
</dbReference>
<name>A0ABP9DFK1_9ACTN</name>
<reference evidence="2" key="1">
    <citation type="journal article" date="2019" name="Int. J. Syst. Evol. Microbiol.">
        <title>The Global Catalogue of Microorganisms (GCM) 10K type strain sequencing project: providing services to taxonomists for standard genome sequencing and annotation.</title>
        <authorList>
            <consortium name="The Broad Institute Genomics Platform"/>
            <consortium name="The Broad Institute Genome Sequencing Center for Infectious Disease"/>
            <person name="Wu L."/>
            <person name="Ma J."/>
        </authorList>
    </citation>
    <scope>NUCLEOTIDE SEQUENCE [LARGE SCALE GENOMIC DNA]</scope>
    <source>
        <strain evidence="2">JCM 13006</strain>
    </source>
</reference>